<dbReference type="GO" id="GO:0006427">
    <property type="term" value="P:histidyl-tRNA aminoacylation"/>
    <property type="evidence" value="ECO:0007669"/>
    <property type="project" value="TreeGrafter"/>
</dbReference>
<dbReference type="SUPFAM" id="SSF55681">
    <property type="entry name" value="Class II aaRS and biotin synthetases"/>
    <property type="match status" value="1"/>
</dbReference>
<protein>
    <submittedName>
        <fullName evidence="3">ATP phosphoribosyltransferase regulatory subunit</fullName>
    </submittedName>
</protein>
<dbReference type="InterPro" id="IPR041715">
    <property type="entry name" value="HisRS-like_core"/>
</dbReference>
<keyword evidence="3" id="KW-0328">Glycosyltransferase</keyword>
<gene>
    <name evidence="3" type="ORF">RB602_05230</name>
</gene>
<dbReference type="GO" id="GO:0005737">
    <property type="term" value="C:cytoplasm"/>
    <property type="evidence" value="ECO:0007669"/>
    <property type="project" value="InterPro"/>
</dbReference>
<feature type="binding site" evidence="1">
    <location>
        <position position="124"/>
    </location>
    <ligand>
        <name>L-histidine</name>
        <dbReference type="ChEBI" id="CHEBI:57595"/>
    </ligand>
</feature>
<keyword evidence="4" id="KW-1185">Reference proteome</keyword>
<dbReference type="EMBL" id="CP136594">
    <property type="protein sequence ID" value="WOE76119.1"/>
    <property type="molecule type" value="Genomic_DNA"/>
</dbReference>
<dbReference type="RefSeq" id="WP_317083589.1">
    <property type="nucleotide sequence ID" value="NZ_CP136594.1"/>
</dbReference>
<evidence type="ECO:0000313" key="3">
    <source>
        <dbReference type="EMBL" id="WOE76119.1"/>
    </source>
</evidence>
<dbReference type="GO" id="GO:0004821">
    <property type="term" value="F:histidine-tRNA ligase activity"/>
    <property type="evidence" value="ECO:0007669"/>
    <property type="project" value="TreeGrafter"/>
</dbReference>
<dbReference type="Gene3D" id="3.30.930.10">
    <property type="entry name" value="Bira Bifunctional Protein, Domain 2"/>
    <property type="match status" value="1"/>
</dbReference>
<dbReference type="PANTHER" id="PTHR43707">
    <property type="entry name" value="HISTIDYL-TRNA SYNTHETASE"/>
    <property type="match status" value="1"/>
</dbReference>
<dbReference type="KEGG" id="acoa:RB602_05230"/>
<keyword evidence="3" id="KW-0808">Transferase</keyword>
<feature type="binding site" evidence="1">
    <location>
        <position position="128"/>
    </location>
    <ligand>
        <name>L-histidine</name>
        <dbReference type="ChEBI" id="CHEBI:57595"/>
    </ligand>
</feature>
<evidence type="ECO:0000256" key="1">
    <source>
        <dbReference type="PIRSR" id="PIRSR001549-1"/>
    </source>
</evidence>
<reference evidence="3 4" key="1">
    <citation type="submission" date="2023-10" db="EMBL/GenBank/DDBJ databases">
        <title>Complete genome sequence of a Sphingomonadaceae bacterium.</title>
        <authorList>
            <person name="Yan C."/>
        </authorList>
    </citation>
    <scope>NUCLEOTIDE SEQUENCE [LARGE SCALE GENOMIC DNA]</scope>
    <source>
        <strain evidence="3 4">SCSIO 66989</strain>
    </source>
</reference>
<evidence type="ECO:0000313" key="4">
    <source>
        <dbReference type="Proteomes" id="UP001302429"/>
    </source>
</evidence>
<dbReference type="AlphaFoldDB" id="A0AA97F867"/>
<name>A0AA97F867_9SPHN</name>
<accession>A0AA97F867</accession>
<dbReference type="PANTHER" id="PTHR43707:SF1">
    <property type="entry name" value="HISTIDINE--TRNA LIGASE, MITOCHONDRIAL-RELATED"/>
    <property type="match status" value="1"/>
</dbReference>
<evidence type="ECO:0000259" key="2">
    <source>
        <dbReference type="Pfam" id="PF13393"/>
    </source>
</evidence>
<proteinExistence type="predicted"/>
<dbReference type="Pfam" id="PF13393">
    <property type="entry name" value="tRNA-synt_His"/>
    <property type="match status" value="1"/>
</dbReference>
<dbReference type="Proteomes" id="UP001302429">
    <property type="component" value="Chromosome"/>
</dbReference>
<dbReference type="PIRSF" id="PIRSF001549">
    <property type="entry name" value="His-tRNA_synth"/>
    <property type="match status" value="1"/>
</dbReference>
<organism evidence="3 4">
    <name type="scientific">Alterisphingorhabdus coralli</name>
    <dbReference type="NCBI Taxonomy" id="3071408"/>
    <lineage>
        <taxon>Bacteria</taxon>
        <taxon>Pseudomonadati</taxon>
        <taxon>Pseudomonadota</taxon>
        <taxon>Alphaproteobacteria</taxon>
        <taxon>Sphingomonadales</taxon>
        <taxon>Sphingomonadaceae</taxon>
        <taxon>Alterisphingorhabdus (ex Yan et al. 2024)</taxon>
    </lineage>
</organism>
<dbReference type="InterPro" id="IPR045864">
    <property type="entry name" value="aa-tRNA-synth_II/BPL/LPL"/>
</dbReference>
<sequence>MNPDLLPEGLRDRLMPDAEAAALLTQRYLGVLASHGYERVAPPLMEYERSLAFRTDGYAKDRMVRAVDPQSLRTLALRSDMTVQIGRIATTRLADKARPLRLSYAGPVMTLAAGQLRPERERFQIGAELIGRDTVAAAVEIVSLAVEALKAVGLTGITVDFTLPDLVPTLANKAFPLADEAMIAAVERELDTKDAGGLAAIGADAYIPLLYAMGPLDEALAKLNAIDAGGALASRIEALRQIAAPLEDDVTLMLDPSERHGFEYQSWFGFTLYAEGFPSAVGRGGTYAIRSQANSVSHGEDEVATGFSLYPDPLVAAGIGHAQAKRIFLPLGYEPAAAATLRGEGWRTVAALDESDDARALGCAYILGTDGPEKIA</sequence>
<feature type="domain" description="Class II Histidinyl-tRNA synthetase (HisRS)-like catalytic core" evidence="2">
    <location>
        <begin position="9"/>
        <end position="314"/>
    </location>
</feature>
<feature type="binding site" evidence="1">
    <location>
        <begin position="80"/>
        <end position="82"/>
    </location>
    <ligand>
        <name>L-histidine</name>
        <dbReference type="ChEBI" id="CHEBI:57595"/>
    </ligand>
</feature>
<dbReference type="InterPro" id="IPR004516">
    <property type="entry name" value="HisRS/HisZ"/>
</dbReference>
<dbReference type="GO" id="GO:0016757">
    <property type="term" value="F:glycosyltransferase activity"/>
    <property type="evidence" value="ECO:0007669"/>
    <property type="project" value="UniProtKB-KW"/>
</dbReference>